<evidence type="ECO:0000256" key="1">
    <source>
        <dbReference type="SAM" id="MobiDB-lite"/>
    </source>
</evidence>
<dbReference type="AlphaFoldDB" id="A0A1F6GLK6"/>
<sequence length="363" mass="40390">MSLQLLPPHSWTPGNPKPGIYLEVPERHYHQTGDLSVNADSGISSSMAKKTDQEGTLSQYLLDSGTKTRSLDLGSALHLAVSQPKVFEKRVRLRDVQGAKQSNDYKRALIEFYEQSIPGIPRPECLNPKAPVPKLDKEGNPKLDKEGNPLFEKPEEPKVADLSAHIEALETAADSRGMIFLAPSEWSKLQAMMQSVKTYPGDGIRRLLRGGMAESSIVATCPETGLKLKCRPDFLEVRRGLIVDLKTSANPYPGEFGREVSKWGYHFSAAWYAYVCKLAGIKINQFAFLVIGNEAPHDVALYTMDKATQYDGEIRVRYALDQIAHYYANPKTVHKGINPVGFQEVSAPWWSLTNETKAVFGQE</sequence>
<evidence type="ECO:0000313" key="4">
    <source>
        <dbReference type="Proteomes" id="UP000177583"/>
    </source>
</evidence>
<protein>
    <recommendedName>
        <fullName evidence="2">Putative exodeoxyribonuclease 8 PDDEXK-like domain-containing protein</fullName>
    </recommendedName>
</protein>
<name>A0A1F6GLK6_9PROT</name>
<dbReference type="InterPro" id="IPR024432">
    <property type="entry name" value="Put_RecE_PDDEXK-like_dom"/>
</dbReference>
<feature type="domain" description="Putative exodeoxyribonuclease 8 PDDEXK-like" evidence="2">
    <location>
        <begin position="184"/>
        <end position="325"/>
    </location>
</feature>
<organism evidence="3 4">
    <name type="scientific">Candidatus Lambdaproteobacteria bacterium RIFOXYD2_FULL_56_26</name>
    <dbReference type="NCBI Taxonomy" id="1817773"/>
    <lineage>
        <taxon>Bacteria</taxon>
        <taxon>Pseudomonadati</taxon>
        <taxon>Pseudomonadota</taxon>
        <taxon>Candidatus Lambdaproteobacteria</taxon>
    </lineage>
</organism>
<dbReference type="EMBL" id="MFNF01000062">
    <property type="protein sequence ID" value="OGG99004.1"/>
    <property type="molecule type" value="Genomic_DNA"/>
</dbReference>
<gene>
    <name evidence="3" type="ORF">A2557_01295</name>
</gene>
<feature type="region of interest" description="Disordered" evidence="1">
    <location>
        <begin position="131"/>
        <end position="152"/>
    </location>
</feature>
<dbReference type="Gene3D" id="3.90.320.10">
    <property type="match status" value="1"/>
</dbReference>
<dbReference type="Pfam" id="PF12684">
    <property type="entry name" value="DUF3799"/>
    <property type="match status" value="1"/>
</dbReference>
<evidence type="ECO:0000313" key="3">
    <source>
        <dbReference type="EMBL" id="OGG99004.1"/>
    </source>
</evidence>
<accession>A0A1F6GLK6</accession>
<dbReference type="Proteomes" id="UP000177583">
    <property type="component" value="Unassembled WGS sequence"/>
</dbReference>
<proteinExistence type="predicted"/>
<evidence type="ECO:0000259" key="2">
    <source>
        <dbReference type="Pfam" id="PF12684"/>
    </source>
</evidence>
<dbReference type="InterPro" id="IPR011604">
    <property type="entry name" value="PDDEXK-like_dom_sf"/>
</dbReference>
<feature type="compositionally biased region" description="Basic and acidic residues" evidence="1">
    <location>
        <begin position="134"/>
        <end position="152"/>
    </location>
</feature>
<comment type="caution">
    <text evidence="3">The sequence shown here is derived from an EMBL/GenBank/DDBJ whole genome shotgun (WGS) entry which is preliminary data.</text>
</comment>
<reference evidence="3 4" key="1">
    <citation type="journal article" date="2016" name="Nat. Commun.">
        <title>Thousands of microbial genomes shed light on interconnected biogeochemical processes in an aquifer system.</title>
        <authorList>
            <person name="Anantharaman K."/>
            <person name="Brown C.T."/>
            <person name="Hug L.A."/>
            <person name="Sharon I."/>
            <person name="Castelle C.J."/>
            <person name="Probst A.J."/>
            <person name="Thomas B.C."/>
            <person name="Singh A."/>
            <person name="Wilkins M.J."/>
            <person name="Karaoz U."/>
            <person name="Brodie E.L."/>
            <person name="Williams K.H."/>
            <person name="Hubbard S.S."/>
            <person name="Banfield J.F."/>
        </authorList>
    </citation>
    <scope>NUCLEOTIDE SEQUENCE [LARGE SCALE GENOMIC DNA]</scope>
</reference>